<dbReference type="InterPro" id="IPR012977">
    <property type="entry name" value="SDA1_N"/>
</dbReference>
<proteinExistence type="inferred from homology"/>
<evidence type="ECO:0000313" key="11">
    <source>
        <dbReference type="Proteomes" id="UP000053237"/>
    </source>
</evidence>
<dbReference type="Pfam" id="PF08158">
    <property type="entry name" value="SDA1_HEAT"/>
    <property type="match status" value="1"/>
</dbReference>
<dbReference type="OrthoDB" id="2196187at2759"/>
<dbReference type="GO" id="GO:0005730">
    <property type="term" value="C:nucleolus"/>
    <property type="evidence" value="ECO:0007669"/>
    <property type="project" value="UniProtKB-SubCell"/>
</dbReference>
<feature type="compositionally biased region" description="Basic and acidic residues" evidence="7">
    <location>
        <begin position="587"/>
        <end position="596"/>
    </location>
</feature>
<feature type="region of interest" description="Disordered" evidence="7">
    <location>
        <begin position="456"/>
        <end position="475"/>
    </location>
</feature>
<name>A0A024G386_9STRA</name>
<evidence type="ECO:0000256" key="5">
    <source>
        <dbReference type="ARBA" id="ARBA00023242"/>
    </source>
</evidence>
<gene>
    <name evidence="10" type="ORF">BN9_017910</name>
</gene>
<dbReference type="GO" id="GO:0015031">
    <property type="term" value="P:protein transport"/>
    <property type="evidence" value="ECO:0007669"/>
    <property type="project" value="UniProtKB-KW"/>
</dbReference>
<keyword evidence="11" id="KW-1185">Reference proteome</keyword>
<dbReference type="InterPro" id="IPR016024">
    <property type="entry name" value="ARM-type_fold"/>
</dbReference>
<dbReference type="STRING" id="65357.A0A024G386"/>
<reference evidence="10 11" key="1">
    <citation type="submission" date="2012-05" db="EMBL/GenBank/DDBJ databases">
        <title>Recombination and specialization in a pathogen metapopulation.</title>
        <authorList>
            <person name="Gardiner A."/>
            <person name="Kemen E."/>
            <person name="Schultz-Larsen T."/>
            <person name="MacLean D."/>
            <person name="Van Oosterhout C."/>
            <person name="Jones J.D.G."/>
        </authorList>
    </citation>
    <scope>NUCLEOTIDE SEQUENCE [LARGE SCALE GENOMIC DNA]</scope>
    <source>
        <strain evidence="10 11">Ac Nc2</strain>
    </source>
</reference>
<dbReference type="InterPro" id="IPR027312">
    <property type="entry name" value="Sda1"/>
</dbReference>
<feature type="domain" description="SDA1 middle" evidence="8">
    <location>
        <begin position="511"/>
        <end position="642"/>
    </location>
</feature>
<dbReference type="PANTHER" id="PTHR12730:SF0">
    <property type="entry name" value="PROTEIN SDA1 HOMOLOG"/>
    <property type="match status" value="1"/>
</dbReference>
<feature type="region of interest" description="Disordered" evidence="7">
    <location>
        <begin position="640"/>
        <end position="660"/>
    </location>
</feature>
<evidence type="ECO:0000256" key="2">
    <source>
        <dbReference type="ARBA" id="ARBA00022448"/>
    </source>
</evidence>
<dbReference type="Pfam" id="PF05285">
    <property type="entry name" value="SDA1_dom"/>
    <property type="match status" value="1"/>
</dbReference>
<dbReference type="EMBL" id="CAIX01000014">
    <property type="protein sequence ID" value="CCI41007.1"/>
    <property type="molecule type" value="Genomic_DNA"/>
</dbReference>
<comment type="subcellular location">
    <subcellularLocation>
        <location evidence="6">Nucleus</location>
        <location evidence="6">Nucleolus</location>
    </subcellularLocation>
</comment>
<evidence type="ECO:0000259" key="9">
    <source>
        <dbReference type="Pfam" id="PF08158"/>
    </source>
</evidence>
<keyword evidence="2 6" id="KW-0813">Transport</keyword>
<dbReference type="GO" id="GO:0000055">
    <property type="term" value="P:ribosomal large subunit export from nucleus"/>
    <property type="evidence" value="ECO:0007669"/>
    <property type="project" value="UniProtKB-UniRule"/>
</dbReference>
<organism evidence="10 11">
    <name type="scientific">Albugo candida</name>
    <dbReference type="NCBI Taxonomy" id="65357"/>
    <lineage>
        <taxon>Eukaryota</taxon>
        <taxon>Sar</taxon>
        <taxon>Stramenopiles</taxon>
        <taxon>Oomycota</taxon>
        <taxon>Peronosporomycetes</taxon>
        <taxon>Albuginales</taxon>
        <taxon>Albuginaceae</taxon>
        <taxon>Albugo</taxon>
    </lineage>
</organism>
<feature type="region of interest" description="Disordered" evidence="7">
    <location>
        <begin position="506"/>
        <end position="551"/>
    </location>
</feature>
<comment type="function">
    <text evidence="6">Required for 60S pre-ribosomal subunits export to the cytoplasm.</text>
</comment>
<feature type="region of interest" description="Disordered" evidence="7">
    <location>
        <begin position="587"/>
        <end position="627"/>
    </location>
</feature>
<evidence type="ECO:0000256" key="1">
    <source>
        <dbReference type="ARBA" id="ARBA00005783"/>
    </source>
</evidence>
<dbReference type="InterPro" id="IPR007949">
    <property type="entry name" value="SDA1_MD"/>
</dbReference>
<keyword evidence="5 6" id="KW-0539">Nucleus</keyword>
<feature type="domain" description="SDA1 N-terminal" evidence="9">
    <location>
        <begin position="65"/>
        <end position="428"/>
    </location>
</feature>
<keyword evidence="4 6" id="KW-0653">Protein transport</keyword>
<dbReference type="GO" id="GO:0042273">
    <property type="term" value="P:ribosomal large subunit biogenesis"/>
    <property type="evidence" value="ECO:0007669"/>
    <property type="project" value="UniProtKB-UniRule"/>
</dbReference>
<evidence type="ECO:0000256" key="4">
    <source>
        <dbReference type="ARBA" id="ARBA00022927"/>
    </source>
</evidence>
<keyword evidence="3 6" id="KW-0690">Ribosome biogenesis</keyword>
<evidence type="ECO:0000256" key="3">
    <source>
        <dbReference type="ARBA" id="ARBA00022517"/>
    </source>
</evidence>
<comment type="similarity">
    <text evidence="1 6">Belongs to the SDA1 family.</text>
</comment>
<evidence type="ECO:0000256" key="7">
    <source>
        <dbReference type="SAM" id="MobiDB-lite"/>
    </source>
</evidence>
<evidence type="ECO:0000313" key="10">
    <source>
        <dbReference type="EMBL" id="CCI41007.1"/>
    </source>
</evidence>
<dbReference type="SUPFAM" id="SSF48371">
    <property type="entry name" value="ARM repeat"/>
    <property type="match status" value="1"/>
</dbReference>
<sequence>MASAIQVSRPDVIGKLPQLQNMIKRDPEAYKTEFMMQYRHYESEYQLFLLQPCKDSAHFSALISFLSHVARCFPTEMSSFPTQLVSILRNQYLVLDPPLRKTLVQSLVLLCSHKLMDAIVLLKLLFELFRCPDKRLRDLVHKYILAEIRKLNARSCNIQVNRAIQNFLYEMIQDEHEQAAIKSLQIMIELYRKQIWHDTKTVNVIVTACTSKNTKLAVMGIKFFLGMECVDEEEVKADRTGDSTVKVDYHSHSKKTKKRLRETRNAISKIRRARKGEAGSKNNVLFPAIELLNDPQGIIEKQFRMLKNSIHRFEVRLLMMNFISRIIGHYKLIMIPFYSLVQRYLQSHQQNVTSILAYLVQACHDDIPPDELLQVVKSIATNFITERCSSEVIAVGMNALREIFRRVPLLLECEDMEVFTSDLIMYSKATDKGVVMASRGVLNLIRECHPTLLRRKDRGKHHDGAARPKPFGASTAVEGVDGADLLAAAEASGRFSNVELSLENKSGKNELESDDESWVDLESGDEADHACKSNESQRNEEERLEGTSTASEMISSITKVDQKDRIDARRILTALDFERIEILKKERAETSRDPKNRSKKRQQTNENEHALGSNAVTPNDLEGYTKKRRLTQEERLRSILKGREDFQHKRSSGGTTNTEKKRLKHFMMIKKSRRVQSKVLKSAREIQHTKNRLVKKQITKLKKRRKI</sequence>
<dbReference type="AlphaFoldDB" id="A0A024G386"/>
<dbReference type="PANTHER" id="PTHR12730">
    <property type="entry name" value="HSDA/SDA1-RELATED"/>
    <property type="match status" value="1"/>
</dbReference>
<dbReference type="InParanoid" id="A0A024G386"/>
<protein>
    <recommendedName>
        <fullName evidence="6">Protein SDA1</fullName>
    </recommendedName>
</protein>
<feature type="compositionally biased region" description="Acidic residues" evidence="7">
    <location>
        <begin position="512"/>
        <end position="525"/>
    </location>
</feature>
<feature type="compositionally biased region" description="Basic and acidic residues" evidence="7">
    <location>
        <begin position="526"/>
        <end position="545"/>
    </location>
</feature>
<dbReference type="Proteomes" id="UP000053237">
    <property type="component" value="Unassembled WGS sequence"/>
</dbReference>
<evidence type="ECO:0000256" key="6">
    <source>
        <dbReference type="RuleBase" id="RU365057"/>
    </source>
</evidence>
<accession>A0A024G386</accession>
<comment type="caution">
    <text evidence="10">The sequence shown here is derived from an EMBL/GenBank/DDBJ whole genome shotgun (WGS) entry which is preliminary data.</text>
</comment>
<evidence type="ECO:0000259" key="8">
    <source>
        <dbReference type="Pfam" id="PF05285"/>
    </source>
</evidence>